<evidence type="ECO:0008006" key="3">
    <source>
        <dbReference type="Google" id="ProtNLM"/>
    </source>
</evidence>
<dbReference type="Proteomes" id="UP000470446">
    <property type="component" value="Unassembled WGS sequence"/>
</dbReference>
<accession>A0A7K3PSM5</accession>
<gene>
    <name evidence="1" type="ORF">G3I32_29780</name>
</gene>
<sequence length="623" mass="67403">MGPADSAPADRSAFHHISEAALRGLVRGGGDVHALDELLSAERSRRLLLLRALLDASAGHLQDHEARFPSVHEAWRLLERAQAAAPDAVDGVLMAPGTGTWVSSALRLLRGPAREETAVRRALEHLSALAVAAAARARIGFTAWVPAHEGMVPLPGLGCAVLPSGPKGPAVRVAGDGERLTITGPDGDVVVGPDWDHPAPGWRPTRRVTLGGGRTAGSLALEEHDPFRTFSGPSAPRCLSEQEAGAWQRAVDEAWELLRCDEPAQTEAMRRGLKSLVPVPSGERFRPYSSSSAEAFGGINVSLPDEGLELAATLVHEFQHIKLGALMHLGPLVTRNDKTDEPPELFHAPWRDDPRPLEGLLQGIYAFFGVARFWRAHRDAPDEAHDPLAHFEFALWRDAVWSTLDSARGHQRLTPLGNRLLESLAQTCAGWLTERLPARELRLAREAADSHRARWREHHLRPSPDVVHEATRAWRRGESCPASVGTAPSSLRPDPDACFLDTAAVLARHRLTDPDGSWRDPGAAADAVRGAGPVDVLLALGNRAAARRTVVDRMMAGDPAVGSWAALGRAVADVPEWLGAHRFLLESPQWARAVRDVLLAEYGERPEPLALAAWLARGARPAR</sequence>
<proteinExistence type="predicted"/>
<dbReference type="EMBL" id="JAAGMA010000791">
    <property type="protein sequence ID" value="NEB12978.1"/>
    <property type="molecule type" value="Genomic_DNA"/>
</dbReference>
<protein>
    <recommendedName>
        <fullName evidence="3">HEXXH motif domain-containing protein</fullName>
    </recommendedName>
</protein>
<dbReference type="InterPro" id="IPR026337">
    <property type="entry name" value="AKG_HExxH"/>
</dbReference>
<evidence type="ECO:0000313" key="2">
    <source>
        <dbReference type="Proteomes" id="UP000470446"/>
    </source>
</evidence>
<reference evidence="1 2" key="1">
    <citation type="submission" date="2020-01" db="EMBL/GenBank/DDBJ databases">
        <title>Insect and environment-associated Actinomycetes.</title>
        <authorList>
            <person name="Currrie C."/>
            <person name="Chevrette M."/>
            <person name="Carlson C."/>
            <person name="Stubbendieck R."/>
            <person name="Wendt-Pienkowski E."/>
        </authorList>
    </citation>
    <scope>NUCLEOTIDE SEQUENCE [LARGE SCALE GENOMIC DNA]</scope>
    <source>
        <strain evidence="1 2">SID14163</strain>
    </source>
</reference>
<organism evidence="1 2">
    <name type="scientific">Streptomyces coelicoflavus</name>
    <dbReference type="NCBI Taxonomy" id="285562"/>
    <lineage>
        <taxon>Bacteria</taxon>
        <taxon>Bacillati</taxon>
        <taxon>Actinomycetota</taxon>
        <taxon>Actinomycetes</taxon>
        <taxon>Kitasatosporales</taxon>
        <taxon>Streptomycetaceae</taxon>
        <taxon>Streptomyces</taxon>
    </lineage>
</organism>
<comment type="caution">
    <text evidence="1">The sequence shown here is derived from an EMBL/GenBank/DDBJ whole genome shotgun (WGS) entry which is preliminary data.</text>
</comment>
<evidence type="ECO:0000313" key="1">
    <source>
        <dbReference type="EMBL" id="NEB12978.1"/>
    </source>
</evidence>
<dbReference type="RefSeq" id="WP_164248373.1">
    <property type="nucleotide sequence ID" value="NZ_JAAGMA010000791.1"/>
</dbReference>
<dbReference type="AlphaFoldDB" id="A0A7K3PSM5"/>
<name>A0A7K3PSM5_9ACTN</name>
<dbReference type="NCBIfam" id="TIGR04267">
    <property type="entry name" value="mod_HExxH"/>
    <property type="match status" value="1"/>
</dbReference>